<dbReference type="InterPro" id="IPR051604">
    <property type="entry name" value="Ergot_Alk_Oxidoreductase"/>
</dbReference>
<dbReference type="Pfam" id="PF13460">
    <property type="entry name" value="NAD_binding_10"/>
    <property type="match status" value="1"/>
</dbReference>
<feature type="domain" description="NAD(P)-binding" evidence="1">
    <location>
        <begin position="6"/>
        <end position="187"/>
    </location>
</feature>
<dbReference type="InterPro" id="IPR016040">
    <property type="entry name" value="NAD(P)-bd_dom"/>
</dbReference>
<gene>
    <name evidence="2" type="ORF">CLV30_104355</name>
</gene>
<proteinExistence type="predicted"/>
<dbReference type="Proteomes" id="UP000243528">
    <property type="component" value="Unassembled WGS sequence"/>
</dbReference>
<dbReference type="PANTHER" id="PTHR43162">
    <property type="match status" value="1"/>
</dbReference>
<dbReference type="Gene3D" id="3.40.50.720">
    <property type="entry name" value="NAD(P)-binding Rossmann-like Domain"/>
    <property type="match status" value="1"/>
</dbReference>
<sequence>MYAITGATGHVGGATAEHLLAANEPVRVVVRDADKGASWSGRGADVAVADLGEPAALAEALRGCRGVFVLLPTDPTGSDEDHRRLADHIAEGVAAAGVPHAVLLSSIGADLADGTGPIRWLHHLENRLRATGVLLTSIRSWHFQEKVEDVLDVAAGSGTFPVFGDSADVPTRMIATRDIGAVAAESLLSPPARSEIVDLDGPQYTERQVADELAAVLGTTLQVTTVPRAGWVDALVDAGLPPAFAAELAELYEAGERGILQARGDRQRRCTTEIGDTLRRLTSSART</sequence>
<evidence type="ECO:0000313" key="2">
    <source>
        <dbReference type="EMBL" id="PSL05483.1"/>
    </source>
</evidence>
<protein>
    <submittedName>
        <fullName evidence="2">Uncharacterized protein YbjT (DUF2867 family)</fullName>
    </submittedName>
</protein>
<name>A0A2P8E7L8_9ACTN</name>
<dbReference type="EMBL" id="PYGE01000004">
    <property type="protein sequence ID" value="PSL05483.1"/>
    <property type="molecule type" value="Genomic_DNA"/>
</dbReference>
<comment type="caution">
    <text evidence="2">The sequence shown here is derived from an EMBL/GenBank/DDBJ whole genome shotgun (WGS) entry which is preliminary data.</text>
</comment>
<evidence type="ECO:0000259" key="1">
    <source>
        <dbReference type="Pfam" id="PF13460"/>
    </source>
</evidence>
<keyword evidence="3" id="KW-1185">Reference proteome</keyword>
<reference evidence="2 3" key="1">
    <citation type="submission" date="2018-03" db="EMBL/GenBank/DDBJ databases">
        <title>Genomic Encyclopedia of Archaeal and Bacterial Type Strains, Phase II (KMG-II): from individual species to whole genera.</title>
        <authorList>
            <person name="Goeker M."/>
        </authorList>
    </citation>
    <scope>NUCLEOTIDE SEQUENCE [LARGE SCALE GENOMIC DNA]</scope>
    <source>
        <strain evidence="2 3">DSM 45211</strain>
    </source>
</reference>
<accession>A0A2P8E7L8</accession>
<dbReference type="AlphaFoldDB" id="A0A2P8E7L8"/>
<organism evidence="2 3">
    <name type="scientific">Haloactinopolyspora alba</name>
    <dbReference type="NCBI Taxonomy" id="648780"/>
    <lineage>
        <taxon>Bacteria</taxon>
        <taxon>Bacillati</taxon>
        <taxon>Actinomycetota</taxon>
        <taxon>Actinomycetes</taxon>
        <taxon>Jiangellales</taxon>
        <taxon>Jiangellaceae</taxon>
        <taxon>Haloactinopolyspora</taxon>
    </lineage>
</organism>
<dbReference type="SUPFAM" id="SSF51735">
    <property type="entry name" value="NAD(P)-binding Rossmann-fold domains"/>
    <property type="match status" value="1"/>
</dbReference>
<dbReference type="InterPro" id="IPR036291">
    <property type="entry name" value="NAD(P)-bd_dom_sf"/>
</dbReference>
<evidence type="ECO:0000313" key="3">
    <source>
        <dbReference type="Proteomes" id="UP000243528"/>
    </source>
</evidence>
<dbReference type="RefSeq" id="WP_106536706.1">
    <property type="nucleotide sequence ID" value="NZ_ML142899.1"/>
</dbReference>
<dbReference type="OrthoDB" id="4457504at2"/>
<dbReference type="PANTHER" id="PTHR43162:SF1">
    <property type="entry name" value="PRESTALK A DIFFERENTIATION PROTEIN A"/>
    <property type="match status" value="1"/>
</dbReference>
<dbReference type="Gene3D" id="3.90.25.10">
    <property type="entry name" value="UDP-galactose 4-epimerase, domain 1"/>
    <property type="match status" value="1"/>
</dbReference>